<proteinExistence type="inferred from homology"/>
<dbReference type="PRINTS" id="PR00056">
    <property type="entry name" value="HSFDOMAIN"/>
</dbReference>
<keyword evidence="5" id="KW-0346">Stress response</keyword>
<evidence type="ECO:0000313" key="13">
    <source>
        <dbReference type="Proteomes" id="UP001237642"/>
    </source>
</evidence>
<dbReference type="GO" id="GO:0003700">
    <property type="term" value="F:DNA-binding transcription factor activity"/>
    <property type="evidence" value="ECO:0007669"/>
    <property type="project" value="InterPro"/>
</dbReference>
<evidence type="ECO:0000256" key="2">
    <source>
        <dbReference type="ARBA" id="ARBA00011233"/>
    </source>
</evidence>
<comment type="caution">
    <text evidence="12">The sequence shown here is derived from an EMBL/GenBank/DDBJ whole genome shotgun (WGS) entry which is preliminary data.</text>
</comment>
<dbReference type="Proteomes" id="UP001237642">
    <property type="component" value="Unassembled WGS sequence"/>
</dbReference>
<keyword evidence="7" id="KW-0804">Transcription</keyword>
<dbReference type="SUPFAM" id="SSF46785">
    <property type="entry name" value="Winged helix' DNA-binding domain"/>
    <property type="match status" value="1"/>
</dbReference>
<sequence length="339" mass="39132">MEGATNEQTETDEWYNNKCITIAGDGHGCGRSDRRLITTNRRGLKVPPFLNKVYKLVTDPETNDIISWTSDGTSFTVWDHHMFTKNILPAYFRHDNFSSFVYQLNNYGFKKTSWDNWEYENKWFQQGKDYMLVNIRRKNQISSAAKRNRAVSLYSDNLVSEAPLESENSEINQVKLEVQKLVKKQEIMEKELGTVKDQIESLFRQQKIVISMFNALLPTFSQHLHQNVIEQGVIEEAEFEKETAENVKIGNGMELVVADHYTSQQNSLFDSGNLVENTEHCYFLENLMAIDEDEELQGELANQQSNIVMELEGLMTQAESGGYIEFMSQVEFEETKPAI</sequence>
<accession>A0AAD8IRX5</accession>
<evidence type="ECO:0000256" key="3">
    <source>
        <dbReference type="ARBA" id="ARBA00022553"/>
    </source>
</evidence>
<dbReference type="FunFam" id="1.10.10.10:FF:000037">
    <property type="entry name" value="Heat stress transcription factor B-4"/>
    <property type="match status" value="1"/>
</dbReference>
<evidence type="ECO:0000256" key="7">
    <source>
        <dbReference type="ARBA" id="ARBA00023163"/>
    </source>
</evidence>
<dbReference type="InterPro" id="IPR036388">
    <property type="entry name" value="WH-like_DNA-bd_sf"/>
</dbReference>
<dbReference type="AlphaFoldDB" id="A0AAD8IRX5"/>
<dbReference type="GO" id="GO:0005634">
    <property type="term" value="C:nucleus"/>
    <property type="evidence" value="ECO:0007669"/>
    <property type="project" value="UniProtKB-SubCell"/>
</dbReference>
<evidence type="ECO:0000256" key="1">
    <source>
        <dbReference type="ARBA" id="ARBA00004123"/>
    </source>
</evidence>
<keyword evidence="8" id="KW-0539">Nucleus</keyword>
<evidence type="ECO:0000259" key="11">
    <source>
        <dbReference type="SMART" id="SM00415"/>
    </source>
</evidence>
<comment type="subunit">
    <text evidence="2">Homotrimer.</text>
</comment>
<dbReference type="PANTHER" id="PTHR10015:SF456">
    <property type="entry name" value="E2F_DP FAMILY WINGED-HELIX DNA-BINDING DOMAIN-CONTAINING PROTEIN-RELATED"/>
    <property type="match status" value="1"/>
</dbReference>
<reference evidence="12" key="1">
    <citation type="submission" date="2023-02" db="EMBL/GenBank/DDBJ databases">
        <title>Genome of toxic invasive species Heracleum sosnowskyi carries increased number of genes despite the absence of recent whole-genome duplications.</title>
        <authorList>
            <person name="Schelkunov M."/>
            <person name="Shtratnikova V."/>
            <person name="Makarenko M."/>
            <person name="Klepikova A."/>
            <person name="Omelchenko D."/>
            <person name="Novikova G."/>
            <person name="Obukhova E."/>
            <person name="Bogdanov V."/>
            <person name="Penin A."/>
            <person name="Logacheva M."/>
        </authorList>
    </citation>
    <scope>NUCLEOTIDE SEQUENCE</scope>
    <source>
        <strain evidence="12">Hsosn_3</strain>
        <tissue evidence="12">Leaf</tissue>
    </source>
</reference>
<dbReference type="GO" id="GO:0000978">
    <property type="term" value="F:RNA polymerase II cis-regulatory region sequence-specific DNA binding"/>
    <property type="evidence" value="ECO:0007669"/>
    <property type="project" value="TreeGrafter"/>
</dbReference>
<evidence type="ECO:0000256" key="9">
    <source>
        <dbReference type="RuleBase" id="RU004020"/>
    </source>
</evidence>
<dbReference type="EMBL" id="JAUIZM010000004">
    <property type="protein sequence ID" value="KAK1390725.1"/>
    <property type="molecule type" value="Genomic_DNA"/>
</dbReference>
<feature type="coiled-coil region" evidence="10">
    <location>
        <begin position="164"/>
        <end position="191"/>
    </location>
</feature>
<comment type="similarity">
    <text evidence="9">Belongs to the HSF family.</text>
</comment>
<dbReference type="PANTHER" id="PTHR10015">
    <property type="entry name" value="HEAT SHOCK TRANSCRIPTION FACTOR"/>
    <property type="match status" value="1"/>
</dbReference>
<feature type="domain" description="HSF-type DNA-binding" evidence="11">
    <location>
        <begin position="45"/>
        <end position="138"/>
    </location>
</feature>
<keyword evidence="13" id="KW-1185">Reference proteome</keyword>
<gene>
    <name evidence="12" type="ORF">POM88_018903</name>
</gene>
<dbReference type="GO" id="GO:0034605">
    <property type="term" value="P:cellular response to heat"/>
    <property type="evidence" value="ECO:0007669"/>
    <property type="project" value="TreeGrafter"/>
</dbReference>
<protein>
    <submittedName>
        <fullName evidence="12">Heat stress transcription factor A-7a-like</fullName>
    </submittedName>
</protein>
<evidence type="ECO:0000256" key="4">
    <source>
        <dbReference type="ARBA" id="ARBA00023015"/>
    </source>
</evidence>
<keyword evidence="6" id="KW-0238">DNA-binding</keyword>
<evidence type="ECO:0000256" key="5">
    <source>
        <dbReference type="ARBA" id="ARBA00023016"/>
    </source>
</evidence>
<evidence type="ECO:0000313" key="12">
    <source>
        <dbReference type="EMBL" id="KAK1390725.1"/>
    </source>
</evidence>
<evidence type="ECO:0000256" key="6">
    <source>
        <dbReference type="ARBA" id="ARBA00023125"/>
    </source>
</evidence>
<keyword evidence="3" id="KW-0597">Phosphoprotein</keyword>
<reference evidence="12" key="2">
    <citation type="submission" date="2023-05" db="EMBL/GenBank/DDBJ databases">
        <authorList>
            <person name="Schelkunov M.I."/>
        </authorList>
    </citation>
    <scope>NUCLEOTIDE SEQUENCE</scope>
    <source>
        <strain evidence="12">Hsosn_3</strain>
        <tissue evidence="12">Leaf</tissue>
    </source>
</reference>
<organism evidence="12 13">
    <name type="scientific">Heracleum sosnowskyi</name>
    <dbReference type="NCBI Taxonomy" id="360622"/>
    <lineage>
        <taxon>Eukaryota</taxon>
        <taxon>Viridiplantae</taxon>
        <taxon>Streptophyta</taxon>
        <taxon>Embryophyta</taxon>
        <taxon>Tracheophyta</taxon>
        <taxon>Spermatophyta</taxon>
        <taxon>Magnoliopsida</taxon>
        <taxon>eudicotyledons</taxon>
        <taxon>Gunneridae</taxon>
        <taxon>Pentapetalae</taxon>
        <taxon>asterids</taxon>
        <taxon>campanulids</taxon>
        <taxon>Apiales</taxon>
        <taxon>Apiaceae</taxon>
        <taxon>Apioideae</taxon>
        <taxon>apioid superclade</taxon>
        <taxon>Tordylieae</taxon>
        <taxon>Tordyliinae</taxon>
        <taxon>Heracleum</taxon>
    </lineage>
</organism>
<dbReference type="SMART" id="SM00415">
    <property type="entry name" value="HSF"/>
    <property type="match status" value="1"/>
</dbReference>
<dbReference type="InterPro" id="IPR000232">
    <property type="entry name" value="HSF_DNA-bd"/>
</dbReference>
<name>A0AAD8IRX5_9APIA</name>
<keyword evidence="4" id="KW-0805">Transcription regulation</keyword>
<dbReference type="Pfam" id="PF00447">
    <property type="entry name" value="HSF_DNA-bind"/>
    <property type="match status" value="1"/>
</dbReference>
<dbReference type="Gene3D" id="1.10.10.10">
    <property type="entry name" value="Winged helix-like DNA-binding domain superfamily/Winged helix DNA-binding domain"/>
    <property type="match status" value="1"/>
</dbReference>
<evidence type="ECO:0000256" key="10">
    <source>
        <dbReference type="SAM" id="Coils"/>
    </source>
</evidence>
<comment type="subcellular location">
    <subcellularLocation>
        <location evidence="1">Nucleus</location>
    </subcellularLocation>
</comment>
<keyword evidence="10" id="KW-0175">Coiled coil</keyword>
<dbReference type="InterPro" id="IPR036390">
    <property type="entry name" value="WH_DNA-bd_sf"/>
</dbReference>
<evidence type="ECO:0000256" key="8">
    <source>
        <dbReference type="ARBA" id="ARBA00023242"/>
    </source>
</evidence>
<dbReference type="GO" id="GO:0006357">
    <property type="term" value="P:regulation of transcription by RNA polymerase II"/>
    <property type="evidence" value="ECO:0007669"/>
    <property type="project" value="TreeGrafter"/>
</dbReference>